<keyword evidence="1" id="KW-0479">Metal-binding</keyword>
<dbReference type="SUPFAM" id="SSF46548">
    <property type="entry name" value="alpha-helical ferredoxin"/>
    <property type="match status" value="1"/>
</dbReference>
<dbReference type="eggNOG" id="COG1453">
    <property type="taxonomic scope" value="Bacteria"/>
</dbReference>
<dbReference type="CDD" id="cd19096">
    <property type="entry name" value="AKR_Fe-S_oxidoreductase"/>
    <property type="match status" value="1"/>
</dbReference>
<dbReference type="EMBL" id="LGTC01000001">
    <property type="protein sequence ID" value="KNY27010.1"/>
    <property type="molecule type" value="Genomic_DNA"/>
</dbReference>
<dbReference type="Proteomes" id="UP000036923">
    <property type="component" value="Unassembled WGS sequence"/>
</dbReference>
<dbReference type="Pfam" id="PF13187">
    <property type="entry name" value="Fer4_9"/>
    <property type="match status" value="1"/>
</dbReference>
<reference evidence="6" key="1">
    <citation type="submission" date="2015-07" db="EMBL/GenBank/DDBJ databases">
        <title>Near-Complete Genome Sequence of the Cellulolytic Bacterium Bacteroides (Pseudobacteroides) cellulosolvens ATCC 35603.</title>
        <authorList>
            <person name="Dassa B."/>
            <person name="Utturkar S.M."/>
            <person name="Klingeman D.M."/>
            <person name="Hurt R.A."/>
            <person name="Keller M."/>
            <person name="Xu J."/>
            <person name="Reddy Y.H.K."/>
            <person name="Borovok I."/>
            <person name="Grinberg I.R."/>
            <person name="Lamed R."/>
            <person name="Zhivin O."/>
            <person name="Bayer E.A."/>
            <person name="Brown S.D."/>
        </authorList>
    </citation>
    <scope>NUCLEOTIDE SEQUENCE [LARGE SCALE GENOMIC DNA]</scope>
    <source>
        <strain evidence="6">DSM 2933</strain>
    </source>
</reference>
<protein>
    <submittedName>
        <fullName evidence="5">NADP-dependent oxidoreductase domain containing protein</fullName>
    </submittedName>
</protein>
<dbReference type="GO" id="GO:0051536">
    <property type="term" value="F:iron-sulfur cluster binding"/>
    <property type="evidence" value="ECO:0007669"/>
    <property type="project" value="UniProtKB-KW"/>
</dbReference>
<keyword evidence="2" id="KW-0408">Iron</keyword>
<dbReference type="OrthoDB" id="9773828at2"/>
<dbReference type="SUPFAM" id="SSF51430">
    <property type="entry name" value="NAD(P)-linked oxidoreductase"/>
    <property type="match status" value="1"/>
</dbReference>
<dbReference type="InterPro" id="IPR017900">
    <property type="entry name" value="4Fe4S_Fe_S_CS"/>
</dbReference>
<dbReference type="InterPro" id="IPR053135">
    <property type="entry name" value="AKR2_Oxidoreductase"/>
</dbReference>
<dbReference type="PANTHER" id="PTHR43312">
    <property type="entry name" value="D-THREO-ALDOSE 1-DEHYDROGENASE"/>
    <property type="match status" value="1"/>
</dbReference>
<dbReference type="Pfam" id="PF00248">
    <property type="entry name" value="Aldo_ket_red"/>
    <property type="match status" value="1"/>
</dbReference>
<proteinExistence type="predicted"/>
<keyword evidence="6" id="KW-1185">Reference proteome</keyword>
<comment type="caution">
    <text evidence="5">The sequence shown here is derived from an EMBL/GenBank/DDBJ whole genome shotgun (WGS) entry which is preliminary data.</text>
</comment>
<dbReference type="PANTHER" id="PTHR43312:SF2">
    <property type="entry name" value="OXIDOREDUCTASE"/>
    <property type="match status" value="1"/>
</dbReference>
<gene>
    <name evidence="5" type="ORF">Bccel_2275</name>
</gene>
<evidence type="ECO:0000256" key="3">
    <source>
        <dbReference type="ARBA" id="ARBA00023014"/>
    </source>
</evidence>
<dbReference type="PROSITE" id="PS00198">
    <property type="entry name" value="4FE4S_FER_1"/>
    <property type="match status" value="1"/>
</dbReference>
<dbReference type="STRING" id="398512.Bccel_2275"/>
<dbReference type="AlphaFoldDB" id="A0A0L6JMM0"/>
<dbReference type="PROSITE" id="PS51379">
    <property type="entry name" value="4FE4S_FER_2"/>
    <property type="match status" value="1"/>
</dbReference>
<dbReference type="InterPro" id="IPR036812">
    <property type="entry name" value="NAD(P)_OxRdtase_dom_sf"/>
</dbReference>
<name>A0A0L6JMM0_9FIRM</name>
<evidence type="ECO:0000313" key="6">
    <source>
        <dbReference type="Proteomes" id="UP000036923"/>
    </source>
</evidence>
<evidence type="ECO:0000259" key="4">
    <source>
        <dbReference type="PROSITE" id="PS51379"/>
    </source>
</evidence>
<evidence type="ECO:0000313" key="5">
    <source>
        <dbReference type="EMBL" id="KNY27010.1"/>
    </source>
</evidence>
<dbReference type="RefSeq" id="WP_036947389.1">
    <property type="nucleotide sequence ID" value="NZ_KN050765.1"/>
</dbReference>
<dbReference type="Gene3D" id="3.20.20.100">
    <property type="entry name" value="NADP-dependent oxidoreductase domain"/>
    <property type="match status" value="1"/>
</dbReference>
<evidence type="ECO:0000256" key="1">
    <source>
        <dbReference type="ARBA" id="ARBA00022723"/>
    </source>
</evidence>
<accession>A0A0L6JMM0</accession>
<dbReference type="InterPro" id="IPR017896">
    <property type="entry name" value="4Fe4S_Fe-S-bd"/>
</dbReference>
<organism evidence="5 6">
    <name type="scientific">Pseudobacteroides cellulosolvens ATCC 35603 = DSM 2933</name>
    <dbReference type="NCBI Taxonomy" id="398512"/>
    <lineage>
        <taxon>Bacteria</taxon>
        <taxon>Bacillati</taxon>
        <taxon>Bacillota</taxon>
        <taxon>Clostridia</taxon>
        <taxon>Eubacteriales</taxon>
        <taxon>Oscillospiraceae</taxon>
        <taxon>Pseudobacteroides</taxon>
    </lineage>
</organism>
<dbReference type="PATRIC" id="fig|398512.5.peg.2371"/>
<dbReference type="GO" id="GO:0046872">
    <property type="term" value="F:metal ion binding"/>
    <property type="evidence" value="ECO:0007669"/>
    <property type="project" value="UniProtKB-KW"/>
</dbReference>
<sequence length="377" mass="42353">MNYRDFGNTGVKISSLGFGAMRLPQINIDGKNVFDVEESIRIIHRSFELGVNYIDTAPYYCDGESEIIVGKALKGWRDKVYLSTKNPIEDASGQHFLERLEKSLKKLDVEYIDFYHMWGIDLNCFNERINVKDGALSGALKAKEQGLIKHLSFSFHDKAENLPKLIDTGIFETVLCQYNLMDRSNEDAMIRAKEKGLGVVVMGPVGGGRLGAPSETIRNLLPGKVKTSAEIALRFVLSNPNVSCALSGMGTMEMVEENCRLASMDSRLSKSEVENVKAAMSENKKLEELYCTGCNYCMPCPHEVNIPLNFQLMNYHRVYGITDYAKDQYSQIGMFDWLKGKKAEECIECGICEDKCPQKLEIRKQLKETASVLGSKK</sequence>
<dbReference type="InterPro" id="IPR023210">
    <property type="entry name" value="NADP_OxRdtase_dom"/>
</dbReference>
<keyword evidence="3" id="KW-0411">Iron-sulfur</keyword>
<evidence type="ECO:0000256" key="2">
    <source>
        <dbReference type="ARBA" id="ARBA00023004"/>
    </source>
</evidence>
<feature type="domain" description="4Fe-4S ferredoxin-type" evidence="4">
    <location>
        <begin position="337"/>
        <end position="365"/>
    </location>
</feature>